<accession>A0A6A4V636</accession>
<comment type="caution">
    <text evidence="2">The sequence shown here is derived from an EMBL/GenBank/DDBJ whole genome shotgun (WGS) entry which is preliminary data.</text>
</comment>
<sequence>MRPGGRRRQPVEPRPPGAAGSQSSSDRRARAMSPLPLLTVVLAAAAAAAADTVPSRLCALIYSEPDASFERISLSGTTQCRCESASAASCRGLDAYPTVAPDSPESLLSQYHQPSGSAVQSLLAYQIQLTCRSYRAGGRRCRLTWPADGRGAPVCDCAAADGQIAFKAPYYIDHIRSRAGATGGDGEQE</sequence>
<protein>
    <submittedName>
        <fullName evidence="2">Uncharacterized protein</fullName>
    </submittedName>
</protein>
<evidence type="ECO:0000313" key="2">
    <source>
        <dbReference type="EMBL" id="KAF0289193.1"/>
    </source>
</evidence>
<proteinExistence type="predicted"/>
<evidence type="ECO:0000256" key="1">
    <source>
        <dbReference type="SAM" id="MobiDB-lite"/>
    </source>
</evidence>
<name>A0A6A4V636_AMPAM</name>
<dbReference type="AlphaFoldDB" id="A0A6A4V636"/>
<feature type="region of interest" description="Disordered" evidence="1">
    <location>
        <begin position="1"/>
        <end position="30"/>
    </location>
</feature>
<reference evidence="2 3" key="1">
    <citation type="submission" date="2019-07" db="EMBL/GenBank/DDBJ databases">
        <title>Draft genome assembly of a fouling barnacle, Amphibalanus amphitrite (Darwin, 1854): The first reference genome for Thecostraca.</title>
        <authorList>
            <person name="Kim W."/>
        </authorList>
    </citation>
    <scope>NUCLEOTIDE SEQUENCE [LARGE SCALE GENOMIC DNA]</scope>
    <source>
        <strain evidence="2">SNU_AA5</strain>
        <tissue evidence="2">Soma without cirri and trophi</tissue>
    </source>
</reference>
<evidence type="ECO:0000313" key="3">
    <source>
        <dbReference type="Proteomes" id="UP000440578"/>
    </source>
</evidence>
<dbReference type="Proteomes" id="UP000440578">
    <property type="component" value="Unassembled WGS sequence"/>
</dbReference>
<dbReference type="EMBL" id="VIIS01002054">
    <property type="protein sequence ID" value="KAF0289193.1"/>
    <property type="molecule type" value="Genomic_DNA"/>
</dbReference>
<gene>
    <name evidence="2" type="ORF">FJT64_012493</name>
</gene>
<organism evidence="2 3">
    <name type="scientific">Amphibalanus amphitrite</name>
    <name type="common">Striped barnacle</name>
    <name type="synonym">Balanus amphitrite</name>
    <dbReference type="NCBI Taxonomy" id="1232801"/>
    <lineage>
        <taxon>Eukaryota</taxon>
        <taxon>Metazoa</taxon>
        <taxon>Ecdysozoa</taxon>
        <taxon>Arthropoda</taxon>
        <taxon>Crustacea</taxon>
        <taxon>Multicrustacea</taxon>
        <taxon>Cirripedia</taxon>
        <taxon>Thoracica</taxon>
        <taxon>Thoracicalcarea</taxon>
        <taxon>Balanomorpha</taxon>
        <taxon>Balanoidea</taxon>
        <taxon>Balanidae</taxon>
        <taxon>Amphibalaninae</taxon>
        <taxon>Amphibalanus</taxon>
    </lineage>
</organism>
<keyword evidence="3" id="KW-1185">Reference proteome</keyword>